<keyword evidence="2" id="KW-1185">Reference proteome</keyword>
<organism evidence="1 2">
    <name type="scientific">Terrimicrobium sacchariphilum</name>
    <dbReference type="NCBI Taxonomy" id="690879"/>
    <lineage>
        <taxon>Bacteria</taxon>
        <taxon>Pseudomonadati</taxon>
        <taxon>Verrucomicrobiota</taxon>
        <taxon>Terrimicrobiia</taxon>
        <taxon>Terrimicrobiales</taxon>
        <taxon>Terrimicrobiaceae</taxon>
        <taxon>Terrimicrobium</taxon>
    </lineage>
</organism>
<gene>
    <name evidence="1" type="ORF">TSACC_2824</name>
</gene>
<accession>A0A146G6V8</accession>
<dbReference type="InParanoid" id="A0A146G6V8"/>
<dbReference type="EMBL" id="BDCO01000002">
    <property type="protein sequence ID" value="GAT32426.1"/>
    <property type="molecule type" value="Genomic_DNA"/>
</dbReference>
<evidence type="ECO:0000313" key="2">
    <source>
        <dbReference type="Proteomes" id="UP000076023"/>
    </source>
</evidence>
<name>A0A146G6V8_TERSA</name>
<evidence type="ECO:0000313" key="1">
    <source>
        <dbReference type="EMBL" id="GAT32426.1"/>
    </source>
</evidence>
<reference evidence="2" key="1">
    <citation type="journal article" date="2017" name="Genome Announc.">
        <title>Draft Genome Sequence of Terrimicrobium sacchariphilum NM-5T, a Facultative Anaerobic Soil Bacterium of the Class Spartobacteria.</title>
        <authorList>
            <person name="Qiu Y.L."/>
            <person name="Tourlousse D.M."/>
            <person name="Matsuura N."/>
            <person name="Ohashi A."/>
            <person name="Sekiguchi Y."/>
        </authorList>
    </citation>
    <scope>NUCLEOTIDE SEQUENCE [LARGE SCALE GENOMIC DNA]</scope>
    <source>
        <strain evidence="2">NM-5</strain>
    </source>
</reference>
<dbReference type="Proteomes" id="UP000076023">
    <property type="component" value="Unassembled WGS sequence"/>
</dbReference>
<protein>
    <submittedName>
        <fullName evidence="1">Uncharacterized protein</fullName>
    </submittedName>
</protein>
<sequence length="193" mass="20990">MLSAGVDASFDPERLSAEMRESVLVGAASLEGGGEDAGGESVARGPLDYGLPRVANGGNAPPMGEEAREALRQDVAFREAWRGWRLHLADLGRPLMSRGQERALLRECARRGPERAVEVISYSITKGAKNLIWDDAPRARRAQQPAAAKGRVPNPEGWPEWLAEEYPDRAGIDYADAPESVQGEFRRALQKTG</sequence>
<dbReference type="AlphaFoldDB" id="A0A146G6V8"/>
<proteinExistence type="predicted"/>
<comment type="caution">
    <text evidence="1">The sequence shown here is derived from an EMBL/GenBank/DDBJ whole genome shotgun (WGS) entry which is preliminary data.</text>
</comment>